<dbReference type="PANTHER" id="PTHR24356">
    <property type="entry name" value="SERINE/THREONINE-PROTEIN KINASE"/>
    <property type="match status" value="1"/>
</dbReference>
<dbReference type="GO" id="GO:0004674">
    <property type="term" value="F:protein serine/threonine kinase activity"/>
    <property type="evidence" value="ECO:0007669"/>
    <property type="project" value="UniProtKB-KW"/>
</dbReference>
<evidence type="ECO:0000256" key="7">
    <source>
        <dbReference type="ARBA" id="ARBA00047899"/>
    </source>
</evidence>
<feature type="compositionally biased region" description="Basic and acidic residues" evidence="9">
    <location>
        <begin position="220"/>
        <end position="232"/>
    </location>
</feature>
<evidence type="ECO:0000256" key="3">
    <source>
        <dbReference type="ARBA" id="ARBA00022679"/>
    </source>
</evidence>
<dbReference type="PROSITE" id="PS00108">
    <property type="entry name" value="PROTEIN_KINASE_ST"/>
    <property type="match status" value="1"/>
</dbReference>
<evidence type="ECO:0000256" key="8">
    <source>
        <dbReference type="ARBA" id="ARBA00048679"/>
    </source>
</evidence>
<name>A0A8E2AHA3_9APHY</name>
<dbReference type="InterPro" id="IPR011009">
    <property type="entry name" value="Kinase-like_dom_sf"/>
</dbReference>
<feature type="compositionally biased region" description="Low complexity" evidence="9">
    <location>
        <begin position="147"/>
        <end position="177"/>
    </location>
</feature>
<evidence type="ECO:0000256" key="9">
    <source>
        <dbReference type="SAM" id="MobiDB-lite"/>
    </source>
</evidence>
<keyword evidence="2" id="KW-0723">Serine/threonine-protein kinase</keyword>
<sequence length="556" mass="61900">MFPFNLGALFARLKETLITPDSPSPYTSVTDKLPSLGHKTSHTSHNIVQASVRRCIILRAFDPSARLSIFRYFQRNIDIREAKIGSSPHRSILAAVASNGLHLTGPYFIPCDFFATFLFCPGYHLLNRPRRARSSRSNKDAGDRRPSAISGSSSTLSTDSDTPSNPSLSSSPTCSSPPAVPLYHDDIKPAKVDIDTCCHTSLVDAPTSNYNADAVEESVPHSEYEPEARVEDETGSPKPTILRSPWNDEFLAQCVLGAGAQGRVLLVQEKVSEEHFALKVISKRQQYAKHGGHARSLLERNCMGVVTESDLPFLMPLIVSWDDEENIYFVMPFCPETLLDRLYKMPDCTLDIRLVAVELLLALYNLHKKQIIHRDIKPENIFITFSGHIILGDFGLSWAHPVMLDDLYEVCITGDVTGTVGYLAPELLDPKNDARRYNAKIDVYSAGAVLKQLFLGIPQPWYNAHSVDEQWQQLQSDNDGWKEYIDDPDAQDFLSQMLCRDPELRPTVKELLSHPYLVGWQPPSLVDGAEPPTAAELLPTGGIDLDGICAYKFSCQ</sequence>
<dbReference type="Gene3D" id="3.30.200.20">
    <property type="entry name" value="Phosphorylase Kinase, domain 1"/>
    <property type="match status" value="1"/>
</dbReference>
<dbReference type="SUPFAM" id="SSF56112">
    <property type="entry name" value="Protein kinase-like (PK-like)"/>
    <property type="match status" value="1"/>
</dbReference>
<comment type="catalytic activity">
    <reaction evidence="8">
        <text>L-seryl-[protein] + ATP = O-phospho-L-seryl-[protein] + ADP + H(+)</text>
        <dbReference type="Rhea" id="RHEA:17989"/>
        <dbReference type="Rhea" id="RHEA-COMP:9863"/>
        <dbReference type="Rhea" id="RHEA-COMP:11604"/>
        <dbReference type="ChEBI" id="CHEBI:15378"/>
        <dbReference type="ChEBI" id="CHEBI:29999"/>
        <dbReference type="ChEBI" id="CHEBI:30616"/>
        <dbReference type="ChEBI" id="CHEBI:83421"/>
        <dbReference type="ChEBI" id="CHEBI:456216"/>
        <dbReference type="EC" id="2.7.11.1"/>
    </reaction>
</comment>
<dbReference type="Pfam" id="PF00069">
    <property type="entry name" value="Pkinase"/>
    <property type="match status" value="1"/>
</dbReference>
<dbReference type="InterPro" id="IPR000719">
    <property type="entry name" value="Prot_kinase_dom"/>
</dbReference>
<accession>A0A8E2AHA3</accession>
<reference evidence="11 12" key="1">
    <citation type="submission" date="2016-07" db="EMBL/GenBank/DDBJ databases">
        <title>Draft genome of the white-rot fungus Obba rivulosa 3A-2.</title>
        <authorList>
            <consortium name="DOE Joint Genome Institute"/>
            <person name="Miettinen O."/>
            <person name="Riley R."/>
            <person name="Acob R."/>
            <person name="Barry K."/>
            <person name="Cullen D."/>
            <person name="De Vries R."/>
            <person name="Hainaut M."/>
            <person name="Hatakka A."/>
            <person name="Henrissat B."/>
            <person name="Hilden K."/>
            <person name="Kuo R."/>
            <person name="Labutti K."/>
            <person name="Lipzen A."/>
            <person name="Makela M.R."/>
            <person name="Sandor L."/>
            <person name="Spatafora J.W."/>
            <person name="Grigoriev I.V."/>
            <person name="Hibbett D.S."/>
        </authorList>
    </citation>
    <scope>NUCLEOTIDE SEQUENCE [LARGE SCALE GENOMIC DNA]</scope>
    <source>
        <strain evidence="11 12">3A-2</strain>
    </source>
</reference>
<dbReference type="InterPro" id="IPR008271">
    <property type="entry name" value="Ser/Thr_kinase_AS"/>
</dbReference>
<proteinExistence type="predicted"/>
<keyword evidence="6" id="KW-0067">ATP-binding</keyword>
<keyword evidence="3" id="KW-0808">Transferase</keyword>
<gene>
    <name evidence="11" type="ORF">OBBRIDRAFT_786513</name>
</gene>
<feature type="region of interest" description="Disordered" evidence="9">
    <location>
        <begin position="130"/>
        <end position="177"/>
    </location>
</feature>
<evidence type="ECO:0000256" key="4">
    <source>
        <dbReference type="ARBA" id="ARBA00022741"/>
    </source>
</evidence>
<feature type="domain" description="Protein kinase" evidence="10">
    <location>
        <begin position="250"/>
        <end position="517"/>
    </location>
</feature>
<feature type="compositionally biased region" description="Basic and acidic residues" evidence="9">
    <location>
        <begin position="137"/>
        <end position="146"/>
    </location>
</feature>
<keyword evidence="5 11" id="KW-0418">Kinase</keyword>
<dbReference type="OrthoDB" id="1668230at2759"/>
<dbReference type="InterPro" id="IPR050236">
    <property type="entry name" value="Ser_Thr_kinase_AGC"/>
</dbReference>
<dbReference type="Proteomes" id="UP000250043">
    <property type="component" value="Unassembled WGS sequence"/>
</dbReference>
<evidence type="ECO:0000256" key="6">
    <source>
        <dbReference type="ARBA" id="ARBA00022840"/>
    </source>
</evidence>
<dbReference type="SMART" id="SM00220">
    <property type="entry name" value="S_TKc"/>
    <property type="match status" value="1"/>
</dbReference>
<dbReference type="AlphaFoldDB" id="A0A8E2AHA3"/>
<evidence type="ECO:0000313" key="12">
    <source>
        <dbReference type="Proteomes" id="UP000250043"/>
    </source>
</evidence>
<dbReference type="GO" id="GO:0005524">
    <property type="term" value="F:ATP binding"/>
    <property type="evidence" value="ECO:0007669"/>
    <property type="project" value="UniProtKB-KW"/>
</dbReference>
<organism evidence="11 12">
    <name type="scientific">Obba rivulosa</name>
    <dbReference type="NCBI Taxonomy" id="1052685"/>
    <lineage>
        <taxon>Eukaryota</taxon>
        <taxon>Fungi</taxon>
        <taxon>Dikarya</taxon>
        <taxon>Basidiomycota</taxon>
        <taxon>Agaricomycotina</taxon>
        <taxon>Agaricomycetes</taxon>
        <taxon>Polyporales</taxon>
        <taxon>Gelatoporiaceae</taxon>
        <taxon>Obba</taxon>
    </lineage>
</organism>
<evidence type="ECO:0000256" key="5">
    <source>
        <dbReference type="ARBA" id="ARBA00022777"/>
    </source>
</evidence>
<evidence type="ECO:0000259" key="10">
    <source>
        <dbReference type="PROSITE" id="PS50011"/>
    </source>
</evidence>
<dbReference type="Gene3D" id="1.10.510.10">
    <property type="entry name" value="Transferase(Phosphotransferase) domain 1"/>
    <property type="match status" value="1"/>
</dbReference>
<protein>
    <recommendedName>
        <fullName evidence="1">non-specific serine/threonine protein kinase</fullName>
        <ecNumber evidence="1">2.7.11.1</ecNumber>
    </recommendedName>
</protein>
<evidence type="ECO:0000313" key="11">
    <source>
        <dbReference type="EMBL" id="OCH84158.1"/>
    </source>
</evidence>
<keyword evidence="12" id="KW-1185">Reference proteome</keyword>
<dbReference type="EC" id="2.7.11.1" evidence="1"/>
<dbReference type="PROSITE" id="PS50011">
    <property type="entry name" value="PROTEIN_KINASE_DOM"/>
    <property type="match status" value="1"/>
</dbReference>
<evidence type="ECO:0000256" key="2">
    <source>
        <dbReference type="ARBA" id="ARBA00022527"/>
    </source>
</evidence>
<keyword evidence="4" id="KW-0547">Nucleotide-binding</keyword>
<feature type="region of interest" description="Disordered" evidence="9">
    <location>
        <begin position="220"/>
        <end position="239"/>
    </location>
</feature>
<evidence type="ECO:0000256" key="1">
    <source>
        <dbReference type="ARBA" id="ARBA00012513"/>
    </source>
</evidence>
<dbReference type="EMBL" id="KV722714">
    <property type="protein sequence ID" value="OCH84158.1"/>
    <property type="molecule type" value="Genomic_DNA"/>
</dbReference>
<comment type="catalytic activity">
    <reaction evidence="7">
        <text>L-threonyl-[protein] + ATP = O-phospho-L-threonyl-[protein] + ADP + H(+)</text>
        <dbReference type="Rhea" id="RHEA:46608"/>
        <dbReference type="Rhea" id="RHEA-COMP:11060"/>
        <dbReference type="Rhea" id="RHEA-COMP:11605"/>
        <dbReference type="ChEBI" id="CHEBI:15378"/>
        <dbReference type="ChEBI" id="CHEBI:30013"/>
        <dbReference type="ChEBI" id="CHEBI:30616"/>
        <dbReference type="ChEBI" id="CHEBI:61977"/>
        <dbReference type="ChEBI" id="CHEBI:456216"/>
        <dbReference type="EC" id="2.7.11.1"/>
    </reaction>
</comment>